<dbReference type="InterPro" id="IPR036047">
    <property type="entry name" value="F-box-like_dom_sf"/>
</dbReference>
<accession>A0A7S4CM42</accession>
<evidence type="ECO:0008006" key="2">
    <source>
        <dbReference type="Google" id="ProtNLM"/>
    </source>
</evidence>
<proteinExistence type="predicted"/>
<dbReference type="SUPFAM" id="SSF81383">
    <property type="entry name" value="F-box domain"/>
    <property type="match status" value="1"/>
</dbReference>
<dbReference type="SMART" id="SM00028">
    <property type="entry name" value="TPR"/>
    <property type="match status" value="2"/>
</dbReference>
<evidence type="ECO:0000313" key="1">
    <source>
        <dbReference type="EMBL" id="CAE0800973.1"/>
    </source>
</evidence>
<dbReference type="Pfam" id="PF13181">
    <property type="entry name" value="TPR_8"/>
    <property type="match status" value="1"/>
</dbReference>
<dbReference type="InterPro" id="IPR011990">
    <property type="entry name" value="TPR-like_helical_dom_sf"/>
</dbReference>
<organism evidence="1">
    <name type="scientific">Eutreptiella gymnastica</name>
    <dbReference type="NCBI Taxonomy" id="73025"/>
    <lineage>
        <taxon>Eukaryota</taxon>
        <taxon>Discoba</taxon>
        <taxon>Euglenozoa</taxon>
        <taxon>Euglenida</taxon>
        <taxon>Spirocuta</taxon>
        <taxon>Euglenophyceae</taxon>
        <taxon>Eutreptiales</taxon>
        <taxon>Eutreptiaceae</taxon>
        <taxon>Eutreptiella</taxon>
    </lineage>
</organism>
<name>A0A7S4CM42_9EUGL</name>
<dbReference type="InterPro" id="IPR019734">
    <property type="entry name" value="TPR_rpt"/>
</dbReference>
<dbReference type="EMBL" id="HBJA01035769">
    <property type="protein sequence ID" value="CAE0800973.1"/>
    <property type="molecule type" value="Transcribed_RNA"/>
</dbReference>
<protein>
    <recommendedName>
        <fullName evidence="2">F-box domain-containing protein</fullName>
    </recommendedName>
</protein>
<sequence length="442" mass="49178">MGPGYHCQSSLEPLVDSAIRIPTSVSHTRSSSAQNVQYRSPLPLLHTTGDNQYPCHHLSPWGYPQRLPPAVQQDTSSSYPPAIPRKSLASQPVYAGPPVTATLYRREFRVPEPGYADQGFPGPIPTINTFHEGMQTSPLTSPSASLYGLGTSMPCQGVLGLGKRPVVTSIGRLPDDLLGVVFSLTPWEHFGVCGAVCGHWNRMVQLQANHNRKIAESLVAEGMQVMNTSNQSPKDLFERAIDICPQLASAAFGKAAHCQYARKAYYCMNKAFQFQLPFPTQPGSGLHKLIMFAFMNQGDDLSAKEVLEEALKWCPSDPELYDFLAFFHMNNLHYDEAIPYLNKALQLNYQLPRVTLFKRAMCFILTENPGLALEDLDKVLSMCPECFRALALKNSLERKLSNPGDPMALESLLANMFSFHLPTFLSLFYFIRCKGEELRLSL</sequence>
<dbReference type="AlphaFoldDB" id="A0A7S4CM42"/>
<dbReference type="SUPFAM" id="SSF48452">
    <property type="entry name" value="TPR-like"/>
    <property type="match status" value="1"/>
</dbReference>
<gene>
    <name evidence="1" type="ORF">EGYM00163_LOCUS12094</name>
</gene>
<reference evidence="1" key="1">
    <citation type="submission" date="2021-01" db="EMBL/GenBank/DDBJ databases">
        <authorList>
            <person name="Corre E."/>
            <person name="Pelletier E."/>
            <person name="Niang G."/>
            <person name="Scheremetjew M."/>
            <person name="Finn R."/>
            <person name="Kale V."/>
            <person name="Holt S."/>
            <person name="Cochrane G."/>
            <person name="Meng A."/>
            <person name="Brown T."/>
            <person name="Cohen L."/>
        </authorList>
    </citation>
    <scope>NUCLEOTIDE SEQUENCE</scope>
    <source>
        <strain evidence="1">CCMP1594</strain>
    </source>
</reference>
<dbReference type="Gene3D" id="1.25.40.10">
    <property type="entry name" value="Tetratricopeptide repeat domain"/>
    <property type="match status" value="1"/>
</dbReference>